<sequence length="163" mass="17553">MASLVLAAIAMFGDRAFPITVYIEAEANAYAPMQIWSLATGTARLPLTALGLTILVVVWLLPTINCHEQARSRAMKGGLVLLVVGFTMIFAPQLFPDAMSVPISSSNGMVFSSPPWTHSVKGMASSVVFVGAASLLLSVVFNYFPPRKPRQLEGPEEPDAFRI</sequence>
<keyword evidence="1" id="KW-0812">Transmembrane</keyword>
<evidence type="ECO:0000256" key="1">
    <source>
        <dbReference type="SAM" id="Phobius"/>
    </source>
</evidence>
<feature type="transmembrane region" description="Helical" evidence="1">
    <location>
        <begin position="42"/>
        <end position="62"/>
    </location>
</feature>
<dbReference type="Proteomes" id="UP000237061">
    <property type="component" value="Unassembled WGS sequence"/>
</dbReference>
<feature type="transmembrane region" description="Helical" evidence="1">
    <location>
        <begin position="123"/>
        <end position="144"/>
    </location>
</feature>
<feature type="transmembrane region" description="Helical" evidence="1">
    <location>
        <begin position="74"/>
        <end position="95"/>
    </location>
</feature>
<keyword evidence="3" id="KW-1185">Reference proteome</keyword>
<protein>
    <submittedName>
        <fullName evidence="2">Uncharacterized protein</fullName>
    </submittedName>
</protein>
<keyword evidence="1" id="KW-1133">Transmembrane helix</keyword>
<name>A0A2S3ZQZ1_ARTGL</name>
<evidence type="ECO:0000313" key="2">
    <source>
        <dbReference type="EMBL" id="POH71648.1"/>
    </source>
</evidence>
<proteinExistence type="predicted"/>
<dbReference type="EMBL" id="PPXC01000026">
    <property type="protein sequence ID" value="POH71648.1"/>
    <property type="molecule type" value="Genomic_DNA"/>
</dbReference>
<dbReference type="AlphaFoldDB" id="A0A2S3ZQZ1"/>
<comment type="caution">
    <text evidence="2">The sequence shown here is derived from an EMBL/GenBank/DDBJ whole genome shotgun (WGS) entry which is preliminary data.</text>
</comment>
<gene>
    <name evidence="2" type="ORF">CVS27_19865</name>
</gene>
<accession>A0A2S3ZQZ1</accession>
<evidence type="ECO:0000313" key="3">
    <source>
        <dbReference type="Proteomes" id="UP000237061"/>
    </source>
</evidence>
<keyword evidence="1" id="KW-0472">Membrane</keyword>
<reference evidence="2 3" key="1">
    <citation type="submission" date="2018-01" db="EMBL/GenBank/DDBJ databases">
        <title>Arthrobacter sp. nov., from glaciers in China.</title>
        <authorList>
            <person name="Liu Q."/>
            <person name="Xin Y.-H."/>
        </authorList>
    </citation>
    <scope>NUCLEOTIDE SEQUENCE [LARGE SCALE GENOMIC DNA]</scope>
    <source>
        <strain evidence="2 3">HLT2-12-2</strain>
    </source>
</reference>
<organism evidence="2 3">
    <name type="scientific">Arthrobacter glacialis</name>
    <dbReference type="NCBI Taxonomy" id="1664"/>
    <lineage>
        <taxon>Bacteria</taxon>
        <taxon>Bacillati</taxon>
        <taxon>Actinomycetota</taxon>
        <taxon>Actinomycetes</taxon>
        <taxon>Micrococcales</taxon>
        <taxon>Micrococcaceae</taxon>
        <taxon>Arthrobacter</taxon>
    </lineage>
</organism>